<feature type="compositionally biased region" description="Low complexity" evidence="1">
    <location>
        <begin position="1"/>
        <end position="35"/>
    </location>
</feature>
<gene>
    <name evidence="2" type="ORF">BZ3500_MVSOF-1268-A1-R1_CHR7-1G09179</name>
</gene>
<feature type="region of interest" description="Disordered" evidence="1">
    <location>
        <begin position="455"/>
        <end position="478"/>
    </location>
</feature>
<dbReference type="EMBL" id="FMWP01000127">
    <property type="protein sequence ID" value="SDA02947.1"/>
    <property type="molecule type" value="Genomic_DNA"/>
</dbReference>
<feature type="compositionally biased region" description="Low complexity" evidence="1">
    <location>
        <begin position="133"/>
        <end position="148"/>
    </location>
</feature>
<keyword evidence="3" id="KW-1185">Reference proteome</keyword>
<feature type="compositionally biased region" description="Low complexity" evidence="1">
    <location>
        <begin position="96"/>
        <end position="110"/>
    </location>
</feature>
<feature type="compositionally biased region" description="Acidic residues" evidence="1">
    <location>
        <begin position="268"/>
        <end position="305"/>
    </location>
</feature>
<feature type="region of interest" description="Disordered" evidence="1">
    <location>
        <begin position="1"/>
        <end position="44"/>
    </location>
</feature>
<feature type="compositionally biased region" description="Low complexity" evidence="1">
    <location>
        <begin position="171"/>
        <end position="186"/>
    </location>
</feature>
<evidence type="ECO:0000313" key="2">
    <source>
        <dbReference type="EMBL" id="SDA02947.1"/>
    </source>
</evidence>
<dbReference type="OrthoDB" id="10510451at2759"/>
<dbReference type="AlphaFoldDB" id="A0A2X0ND13"/>
<evidence type="ECO:0000256" key="1">
    <source>
        <dbReference type="SAM" id="MobiDB-lite"/>
    </source>
</evidence>
<sequence length="478" mass="50745">MSCSSSTAASRGSFSSSSSGSYSSSSWASWSAATSTGPTCYGPRSTTKASLFQVASSGLDLVAETPSILQYNAPLVSPPTSPESIHAILGGPCPSPQATSSTPSTPAAGPGPTPSRTRDMMSAIIPSITSHNHTPASYTTSPHPTSSSSHHKKNFVPPSIKLNQFFASIESGASAPTPTPAPAAKAVGGGGGRSGGVAGLVGSTGNKFKGLAGGVANSAKGKMAQAKKAKALNAQKVKADKVAAAQAAQAEAEAEQAARRRQQQQVTYEDEYDSEDERYFDDEYDDEYDDDDDYSSSGDEGDSESEGSAPHNVGSASRSTDAQHPHPPHLAALSADTTYTFKPLPTLPQYKGSRESVDSDEDVVAHVEYATERDFVESTSARVTAHEKDPDHPAAKHAHQSRYSSDSEVEPDDRDRDDEYRGRSRRPRLLWRSQLAEPTVNVLDHYCREYYAMELPKLKGKGSPEGRKWSRQLDQAGL</sequence>
<dbReference type="Proteomes" id="UP000249723">
    <property type="component" value="Unassembled WGS sequence"/>
</dbReference>
<feature type="compositionally biased region" description="Basic and acidic residues" evidence="1">
    <location>
        <begin position="352"/>
        <end position="376"/>
    </location>
</feature>
<feature type="compositionally biased region" description="Basic and acidic residues" evidence="1">
    <location>
        <begin position="413"/>
        <end position="422"/>
    </location>
</feature>
<evidence type="ECO:0000313" key="3">
    <source>
        <dbReference type="Proteomes" id="UP000249723"/>
    </source>
</evidence>
<feature type="region of interest" description="Disordered" evidence="1">
    <location>
        <begin position="171"/>
        <end position="192"/>
    </location>
</feature>
<protein>
    <submittedName>
        <fullName evidence="2">BZ3500_MvSof-1268-A1-R1_Chr7-1g09179 protein</fullName>
    </submittedName>
</protein>
<reference evidence="3" key="1">
    <citation type="submission" date="2016-10" db="EMBL/GenBank/DDBJ databases">
        <authorList>
            <person name="Jeantristanb JTB J.-T."/>
            <person name="Ricardo R."/>
        </authorList>
    </citation>
    <scope>NUCLEOTIDE SEQUENCE [LARGE SCALE GENOMIC DNA]</scope>
</reference>
<accession>A0A2X0ND13</accession>
<proteinExistence type="predicted"/>
<name>A0A2X0ND13_9BASI</name>
<organism evidence="2 3">
    <name type="scientific">Microbotryum saponariae</name>
    <dbReference type="NCBI Taxonomy" id="289078"/>
    <lineage>
        <taxon>Eukaryota</taxon>
        <taxon>Fungi</taxon>
        <taxon>Dikarya</taxon>
        <taxon>Basidiomycota</taxon>
        <taxon>Pucciniomycotina</taxon>
        <taxon>Microbotryomycetes</taxon>
        <taxon>Microbotryales</taxon>
        <taxon>Microbotryaceae</taxon>
        <taxon>Microbotryum</taxon>
    </lineage>
</organism>
<feature type="region of interest" description="Disordered" evidence="1">
    <location>
        <begin position="253"/>
        <end position="428"/>
    </location>
</feature>
<feature type="compositionally biased region" description="Basic and acidic residues" evidence="1">
    <location>
        <begin position="384"/>
        <end position="394"/>
    </location>
</feature>
<feature type="region of interest" description="Disordered" evidence="1">
    <location>
        <begin position="79"/>
        <end position="152"/>
    </location>
</feature>